<feature type="region of interest" description="Disordered" evidence="1">
    <location>
        <begin position="156"/>
        <end position="187"/>
    </location>
</feature>
<feature type="region of interest" description="Disordered" evidence="1">
    <location>
        <begin position="217"/>
        <end position="305"/>
    </location>
</feature>
<dbReference type="SMART" id="SM00749">
    <property type="entry name" value="BON"/>
    <property type="match status" value="3"/>
</dbReference>
<organism evidence="4 5">
    <name type="scientific">Paludisphaera mucosa</name>
    <dbReference type="NCBI Taxonomy" id="3030827"/>
    <lineage>
        <taxon>Bacteria</taxon>
        <taxon>Pseudomonadati</taxon>
        <taxon>Planctomycetota</taxon>
        <taxon>Planctomycetia</taxon>
        <taxon>Isosphaerales</taxon>
        <taxon>Isosphaeraceae</taxon>
        <taxon>Paludisphaera</taxon>
    </lineage>
</organism>
<dbReference type="EMBL" id="JARRAG010000002">
    <property type="protein sequence ID" value="MDG3004046.1"/>
    <property type="molecule type" value="Genomic_DNA"/>
</dbReference>
<feature type="signal peptide" evidence="2">
    <location>
        <begin position="1"/>
        <end position="24"/>
    </location>
</feature>
<proteinExistence type="predicted"/>
<evidence type="ECO:0000259" key="3">
    <source>
        <dbReference type="PROSITE" id="PS50914"/>
    </source>
</evidence>
<evidence type="ECO:0000313" key="4">
    <source>
        <dbReference type="EMBL" id="MDG3004046.1"/>
    </source>
</evidence>
<dbReference type="PROSITE" id="PS50914">
    <property type="entry name" value="BON"/>
    <property type="match status" value="2"/>
</dbReference>
<dbReference type="Pfam" id="PF04972">
    <property type="entry name" value="BON"/>
    <property type="match status" value="2"/>
</dbReference>
<protein>
    <submittedName>
        <fullName evidence="4">BON domain-containing protein</fullName>
    </submittedName>
</protein>
<gene>
    <name evidence="4" type="ORF">PZE19_09700</name>
</gene>
<evidence type="ECO:0000256" key="2">
    <source>
        <dbReference type="SAM" id="SignalP"/>
    </source>
</evidence>
<keyword evidence="2" id="KW-0732">Signal</keyword>
<feature type="compositionally biased region" description="Pro residues" evidence="1">
    <location>
        <begin position="257"/>
        <end position="283"/>
    </location>
</feature>
<feature type="chain" id="PRO_5046980790" evidence="2">
    <location>
        <begin position="25"/>
        <end position="441"/>
    </location>
</feature>
<dbReference type="InterPro" id="IPR007055">
    <property type="entry name" value="BON_dom"/>
</dbReference>
<sequence>MSRRLRFVVLAALAAPLTSSFAAAEQPAAAQTRATPEQAVVDSLRANPLILPYAIRVTTGKGGEIILAGKVGTKAVHDMAIRTVIDLGLVPHDDLVIDTAEAQRVALEQSYAAGAAVAAAPVGPPPYFVYPEPLFGRLDDPFWGFEPPILSIPPSYARRGDATSAAGEARPAPTADERLRRASAPVKGQVHLSVDEFGQVSLSGVVASEEDKRMIEQEARKAPGVTRVSSDLRVASRETPPPPPQPLDGKPIELQPSVPPPPAPGDVPAPAPTAVPAPQPVPAAAPAAQPGASLSARAEQSLERRPSLKGLGVDVQTRGDVATITGKVPSAYEAMLAYRAVEQTAGVREVVDDLEFPLPDEDHPNPLRTKGRPDDLEPYFLHQIRRHAGQSAHVDRVRVQGDVVQVRGSLPPAEDPARLDALLRSIPLLRDFHIESTFTAD</sequence>
<accession>A0ABT6F986</accession>
<feature type="domain" description="BON" evidence="3">
    <location>
        <begin position="290"/>
        <end position="358"/>
    </location>
</feature>
<comment type="caution">
    <text evidence="4">The sequence shown here is derived from an EMBL/GenBank/DDBJ whole genome shotgun (WGS) entry which is preliminary data.</text>
</comment>
<keyword evidence="5" id="KW-1185">Reference proteome</keyword>
<feature type="domain" description="BON" evidence="3">
    <location>
        <begin position="167"/>
        <end position="236"/>
    </location>
</feature>
<dbReference type="Proteomes" id="UP001216907">
    <property type="component" value="Unassembled WGS sequence"/>
</dbReference>
<feature type="compositionally biased region" description="Low complexity" evidence="1">
    <location>
        <begin position="284"/>
        <end position="293"/>
    </location>
</feature>
<dbReference type="RefSeq" id="WP_277860408.1">
    <property type="nucleotide sequence ID" value="NZ_JARRAG010000002.1"/>
</dbReference>
<dbReference type="Gene3D" id="3.30.1340.30">
    <property type="match status" value="2"/>
</dbReference>
<dbReference type="PANTHER" id="PTHR34606:SF15">
    <property type="entry name" value="BON DOMAIN-CONTAINING PROTEIN"/>
    <property type="match status" value="1"/>
</dbReference>
<dbReference type="InterPro" id="IPR014004">
    <property type="entry name" value="Transpt-assoc_nodulatn_dom_bac"/>
</dbReference>
<evidence type="ECO:0000313" key="5">
    <source>
        <dbReference type="Proteomes" id="UP001216907"/>
    </source>
</evidence>
<dbReference type="InterPro" id="IPR051686">
    <property type="entry name" value="Lipoprotein_DolP"/>
</dbReference>
<name>A0ABT6F986_9BACT</name>
<evidence type="ECO:0000256" key="1">
    <source>
        <dbReference type="SAM" id="MobiDB-lite"/>
    </source>
</evidence>
<dbReference type="PANTHER" id="PTHR34606">
    <property type="entry name" value="BON DOMAIN-CONTAINING PROTEIN"/>
    <property type="match status" value="1"/>
</dbReference>
<reference evidence="4 5" key="1">
    <citation type="submission" date="2023-03" db="EMBL/GenBank/DDBJ databases">
        <title>Paludisphaera mucosa sp. nov. a novel planctomycete from northern fen.</title>
        <authorList>
            <person name="Ivanova A."/>
        </authorList>
    </citation>
    <scope>NUCLEOTIDE SEQUENCE [LARGE SCALE GENOMIC DNA]</scope>
    <source>
        <strain evidence="4 5">Pla2</strain>
    </source>
</reference>